<name>A0ABP1S852_9HEXA</name>
<feature type="chain" id="PRO_5047121413" evidence="1">
    <location>
        <begin position="17"/>
        <end position="471"/>
    </location>
</feature>
<protein>
    <submittedName>
        <fullName evidence="2">Uncharacterized protein</fullName>
    </submittedName>
</protein>
<evidence type="ECO:0000313" key="2">
    <source>
        <dbReference type="EMBL" id="CAL8146883.1"/>
    </source>
</evidence>
<dbReference type="EMBL" id="CAXLJM020000164">
    <property type="protein sequence ID" value="CAL8146883.1"/>
    <property type="molecule type" value="Genomic_DNA"/>
</dbReference>
<keyword evidence="1" id="KW-0732">Signal</keyword>
<evidence type="ECO:0000313" key="3">
    <source>
        <dbReference type="Proteomes" id="UP001642540"/>
    </source>
</evidence>
<dbReference type="Gene3D" id="1.25.50.20">
    <property type="match status" value="1"/>
</dbReference>
<dbReference type="Proteomes" id="UP001642540">
    <property type="component" value="Unassembled WGS sequence"/>
</dbReference>
<organism evidence="2 3">
    <name type="scientific">Orchesella dallaii</name>
    <dbReference type="NCBI Taxonomy" id="48710"/>
    <lineage>
        <taxon>Eukaryota</taxon>
        <taxon>Metazoa</taxon>
        <taxon>Ecdysozoa</taxon>
        <taxon>Arthropoda</taxon>
        <taxon>Hexapoda</taxon>
        <taxon>Collembola</taxon>
        <taxon>Entomobryomorpha</taxon>
        <taxon>Entomobryoidea</taxon>
        <taxon>Orchesellidae</taxon>
        <taxon>Orchesellinae</taxon>
        <taxon>Orchesella</taxon>
    </lineage>
</organism>
<accession>A0ABP1S852</accession>
<keyword evidence="3" id="KW-1185">Reference proteome</keyword>
<reference evidence="2 3" key="1">
    <citation type="submission" date="2024-08" db="EMBL/GenBank/DDBJ databases">
        <authorList>
            <person name="Cucini C."/>
            <person name="Frati F."/>
        </authorList>
    </citation>
    <scope>NUCLEOTIDE SEQUENCE [LARGE SCALE GENOMIC DNA]</scope>
</reference>
<proteinExistence type="predicted"/>
<feature type="signal peptide" evidence="1">
    <location>
        <begin position="1"/>
        <end position="16"/>
    </location>
</feature>
<sequence>MLRVYYVLCIFALSSASGFISKIENIARITTTRTLREFSAENHFLRDRIQKPTKNSRFGDPSNSRSDDATLFGETDLGHDDVYRSLFLFKLGIENETHFIIKQDALCNYQGSQLECAAESNLTNSNSSSTQWLVLTIEKGDLKQSQKHIHLEYNGQPFYLAGNTSEQAVLIRRDPTNKQYLVLYDENLFNRIVDNLERNRSAIPELFRIAMLKDYSLFAELGSIEFFESKINNRFTTTSFESQLADISQETGDSWPWSCFRLDSHCRTRLKNGLQFWKSNPSSSLESITEKFGVNSGFSTECLIVAAGGKEGFEFMLQKAEDGQVSFEALACATEPDMIKLFLSKIIDPNDKNFESEKVKRSVWAYYTLFNNGIGTMKFVQDNSEALEEHLGGEPILAQATIMLAVSSSKEQLKEIHEITQMYYDLDDSYPTSIFSRAYDSFYETIHEAEMRSGRKAILPWITRLLNESVR</sequence>
<comment type="caution">
    <text evidence="2">The sequence shown here is derived from an EMBL/GenBank/DDBJ whole genome shotgun (WGS) entry which is preliminary data.</text>
</comment>
<evidence type="ECO:0000256" key="1">
    <source>
        <dbReference type="SAM" id="SignalP"/>
    </source>
</evidence>
<gene>
    <name evidence="2" type="ORF">ODALV1_LOCUS30966</name>
</gene>